<dbReference type="EMBL" id="CALTRL010002952">
    <property type="protein sequence ID" value="CAH7677190.1"/>
    <property type="molecule type" value="Genomic_DNA"/>
</dbReference>
<dbReference type="AlphaFoldDB" id="A0AAV0B3T7"/>
<dbReference type="Proteomes" id="UP001153365">
    <property type="component" value="Unassembled WGS sequence"/>
</dbReference>
<feature type="non-terminal residue" evidence="1">
    <location>
        <position position="1"/>
    </location>
</feature>
<comment type="caution">
    <text evidence="1">The sequence shown here is derived from an EMBL/GenBank/DDBJ whole genome shotgun (WGS) entry which is preliminary data.</text>
</comment>
<reference evidence="1" key="1">
    <citation type="submission" date="2022-06" db="EMBL/GenBank/DDBJ databases">
        <authorList>
            <consortium name="SYNGENTA / RWTH Aachen University"/>
        </authorList>
    </citation>
    <scope>NUCLEOTIDE SEQUENCE</scope>
</reference>
<organism evidence="1 2">
    <name type="scientific">Phakopsora pachyrhizi</name>
    <name type="common">Asian soybean rust disease fungus</name>
    <dbReference type="NCBI Taxonomy" id="170000"/>
    <lineage>
        <taxon>Eukaryota</taxon>
        <taxon>Fungi</taxon>
        <taxon>Dikarya</taxon>
        <taxon>Basidiomycota</taxon>
        <taxon>Pucciniomycotina</taxon>
        <taxon>Pucciniomycetes</taxon>
        <taxon>Pucciniales</taxon>
        <taxon>Phakopsoraceae</taxon>
        <taxon>Phakopsora</taxon>
    </lineage>
</organism>
<evidence type="ECO:0000313" key="2">
    <source>
        <dbReference type="Proteomes" id="UP001153365"/>
    </source>
</evidence>
<sequence length="63" mass="6895">IQILKGNVNELGDVCKGPMESFLFSLTILNPGSKLFKDRVSLLVELYTSINSGASLRILEKLA</sequence>
<name>A0AAV0B3T7_PHAPC</name>
<proteinExistence type="predicted"/>
<protein>
    <submittedName>
        <fullName evidence="1">Uncharacterized protein</fullName>
    </submittedName>
</protein>
<keyword evidence="2" id="KW-1185">Reference proteome</keyword>
<gene>
    <name evidence="1" type="ORF">PPACK8108_LOCUS12333</name>
</gene>
<accession>A0AAV0B3T7</accession>
<evidence type="ECO:0000313" key="1">
    <source>
        <dbReference type="EMBL" id="CAH7677190.1"/>
    </source>
</evidence>